<dbReference type="CDD" id="cd12914">
    <property type="entry name" value="PDC1_DGC_like"/>
    <property type="match status" value="1"/>
</dbReference>
<dbReference type="InterPro" id="IPR050469">
    <property type="entry name" value="Diguanylate_Cyclase"/>
</dbReference>
<dbReference type="Gene3D" id="3.30.450.20">
    <property type="entry name" value="PAS domain"/>
    <property type="match status" value="2"/>
</dbReference>
<keyword evidence="5" id="KW-0812">Transmembrane</keyword>
<dbReference type="EC" id="2.7.7.65" evidence="3"/>
<dbReference type="GO" id="GO:1902201">
    <property type="term" value="P:negative regulation of bacterial-type flagellum-dependent cell motility"/>
    <property type="evidence" value="ECO:0007669"/>
    <property type="project" value="TreeGrafter"/>
</dbReference>
<evidence type="ECO:0000313" key="7">
    <source>
        <dbReference type="EMBL" id="BCA28255.1"/>
    </source>
</evidence>
<dbReference type="PROSITE" id="PS50887">
    <property type="entry name" value="GGDEF"/>
    <property type="match status" value="1"/>
</dbReference>
<dbReference type="GeneID" id="57397452"/>
<protein>
    <recommendedName>
        <fullName evidence="3">diguanylate cyclase</fullName>
        <ecNumber evidence="3">2.7.7.65</ecNumber>
    </recommendedName>
</protein>
<name>A0A679GDR4_9GAMM</name>
<keyword evidence="5" id="KW-0472">Membrane</keyword>
<dbReference type="GO" id="GO:0052621">
    <property type="term" value="F:diguanylate cyclase activity"/>
    <property type="evidence" value="ECO:0007669"/>
    <property type="project" value="UniProtKB-EC"/>
</dbReference>
<reference evidence="7 8" key="1">
    <citation type="journal article" date="2020" name="Microbiol. Resour. Announc.">
        <title>Complete genome sequence of Pseudomonas otitidis strain MrB4, isolated from Lake Biwa in Japan.</title>
        <authorList>
            <person name="Miyazaki K."/>
            <person name="Hase E."/>
            <person name="Maruya T."/>
        </authorList>
    </citation>
    <scope>NUCLEOTIDE SEQUENCE [LARGE SCALE GENOMIC DNA]</scope>
    <source>
        <strain evidence="7 8">MrB4</strain>
    </source>
</reference>
<keyword evidence="5" id="KW-1133">Transmembrane helix</keyword>
<dbReference type="InterPro" id="IPR054327">
    <property type="entry name" value="His-kinase-like_sensor"/>
</dbReference>
<dbReference type="Gene3D" id="3.30.70.270">
    <property type="match status" value="1"/>
</dbReference>
<evidence type="ECO:0000256" key="1">
    <source>
        <dbReference type="ARBA" id="ARBA00001946"/>
    </source>
</evidence>
<dbReference type="EMBL" id="AP022642">
    <property type="protein sequence ID" value="BCA28255.1"/>
    <property type="molecule type" value="Genomic_DNA"/>
</dbReference>
<evidence type="ECO:0000256" key="5">
    <source>
        <dbReference type="SAM" id="Phobius"/>
    </source>
</evidence>
<dbReference type="FunFam" id="3.30.70.270:FF:000001">
    <property type="entry name" value="Diguanylate cyclase domain protein"/>
    <property type="match status" value="1"/>
</dbReference>
<feature type="domain" description="GGDEF" evidence="6">
    <location>
        <begin position="369"/>
        <end position="507"/>
    </location>
</feature>
<dbReference type="Pfam" id="PF00990">
    <property type="entry name" value="GGDEF"/>
    <property type="match status" value="1"/>
</dbReference>
<evidence type="ECO:0000256" key="2">
    <source>
        <dbReference type="ARBA" id="ARBA00004533"/>
    </source>
</evidence>
<dbReference type="SUPFAM" id="SSF55073">
    <property type="entry name" value="Nucleotide cyclase"/>
    <property type="match status" value="1"/>
</dbReference>
<dbReference type="PANTHER" id="PTHR45138">
    <property type="entry name" value="REGULATORY COMPONENTS OF SENSORY TRANSDUCTION SYSTEM"/>
    <property type="match status" value="1"/>
</dbReference>
<evidence type="ECO:0000256" key="3">
    <source>
        <dbReference type="ARBA" id="ARBA00012528"/>
    </source>
</evidence>
<sequence>MNAPAPSKPPPHQRTQQLARLFTTLTILAILAMEAWQVWLDYRQEFHRAEVSATNVTGAAAEHARDAIRQADALLYDLIEQVEHDGFERLDTARMHRLMKRQQQFLPQLHELFIYDKDGNCVVTDREVGGQPMNNADREYFRYHRDDPDHRVHISQVIRSRFTGDLVIPISRRIEDRNGQFAGVAVATLEVAYFNRFYETFDLGDRGIIVLAEQNGTILVRHPFDPYATSRSLAKTHIVKDLLPEAPAGVTVARSSLDDVERLFSYRQLQDYPLLVETGISTQSIAAPWLNQVARSCLVVVVVIAGLVVFAATLVRQMEQGALAEEELRLAHETLEQLALEDALTGLANRRRLDAVLPIEASRARRLGTPLGIVMLDIDYFKRYNDHYGHLAGDQCIRAVAQVLAGFARRPGDLAARYGGEEMTLLLPNADPEDTHRIAEQIRQAVRALEIPHSGSDHGVVTASLGYHVYMPLPLDNTPEAQLLRAADEALYRAKDAGRDRVHPPAS</sequence>
<dbReference type="SMART" id="SM00267">
    <property type="entry name" value="GGDEF"/>
    <property type="match status" value="1"/>
</dbReference>
<dbReference type="InterPro" id="IPR029787">
    <property type="entry name" value="Nucleotide_cyclase"/>
</dbReference>
<comment type="cofactor">
    <cofactor evidence="1">
        <name>Mg(2+)</name>
        <dbReference type="ChEBI" id="CHEBI:18420"/>
    </cofactor>
</comment>
<evidence type="ECO:0000256" key="4">
    <source>
        <dbReference type="ARBA" id="ARBA00034247"/>
    </source>
</evidence>
<comment type="subcellular location">
    <subcellularLocation>
        <location evidence="2">Cell inner membrane</location>
    </subcellularLocation>
</comment>
<proteinExistence type="predicted"/>
<dbReference type="CDD" id="cd12915">
    <property type="entry name" value="PDC2_DGC_like"/>
    <property type="match status" value="1"/>
</dbReference>
<dbReference type="SUPFAM" id="SSF103190">
    <property type="entry name" value="Sensory domain-like"/>
    <property type="match status" value="1"/>
</dbReference>
<dbReference type="Pfam" id="PF22588">
    <property type="entry name" value="dCache_1_like"/>
    <property type="match status" value="1"/>
</dbReference>
<dbReference type="AlphaFoldDB" id="A0A679GDR4"/>
<feature type="transmembrane region" description="Helical" evidence="5">
    <location>
        <begin position="21"/>
        <end position="39"/>
    </location>
</feature>
<dbReference type="Proteomes" id="UP000501237">
    <property type="component" value="Chromosome"/>
</dbReference>
<dbReference type="KEGG" id="poj:PtoMrB4_22320"/>
<dbReference type="GO" id="GO:0043709">
    <property type="term" value="P:cell adhesion involved in single-species biofilm formation"/>
    <property type="evidence" value="ECO:0007669"/>
    <property type="project" value="TreeGrafter"/>
</dbReference>
<feature type="transmembrane region" description="Helical" evidence="5">
    <location>
        <begin position="293"/>
        <end position="315"/>
    </location>
</feature>
<dbReference type="GO" id="GO:0005886">
    <property type="term" value="C:plasma membrane"/>
    <property type="evidence" value="ECO:0007669"/>
    <property type="project" value="UniProtKB-SubCell"/>
</dbReference>
<dbReference type="CDD" id="cd01949">
    <property type="entry name" value="GGDEF"/>
    <property type="match status" value="1"/>
</dbReference>
<dbReference type="RefSeq" id="WP_172433290.1">
    <property type="nucleotide sequence ID" value="NZ_AP022642.1"/>
</dbReference>
<comment type="catalytic activity">
    <reaction evidence="4">
        <text>2 GTP = 3',3'-c-di-GMP + 2 diphosphate</text>
        <dbReference type="Rhea" id="RHEA:24898"/>
        <dbReference type="ChEBI" id="CHEBI:33019"/>
        <dbReference type="ChEBI" id="CHEBI:37565"/>
        <dbReference type="ChEBI" id="CHEBI:58805"/>
        <dbReference type="EC" id="2.7.7.65"/>
    </reaction>
</comment>
<accession>A0A679GDR4</accession>
<dbReference type="NCBIfam" id="TIGR00254">
    <property type="entry name" value="GGDEF"/>
    <property type="match status" value="1"/>
</dbReference>
<evidence type="ECO:0000313" key="8">
    <source>
        <dbReference type="Proteomes" id="UP000501237"/>
    </source>
</evidence>
<dbReference type="InterPro" id="IPR029151">
    <property type="entry name" value="Sensor-like_sf"/>
</dbReference>
<dbReference type="PANTHER" id="PTHR45138:SF9">
    <property type="entry name" value="DIGUANYLATE CYCLASE DGCM-RELATED"/>
    <property type="match status" value="1"/>
</dbReference>
<dbReference type="InterPro" id="IPR000160">
    <property type="entry name" value="GGDEF_dom"/>
</dbReference>
<gene>
    <name evidence="7" type="ORF">PtoMrB4_22320</name>
</gene>
<evidence type="ECO:0000259" key="6">
    <source>
        <dbReference type="PROSITE" id="PS50887"/>
    </source>
</evidence>
<organism evidence="7 8">
    <name type="scientific">Metapseudomonas otitidis</name>
    <dbReference type="NCBI Taxonomy" id="319939"/>
    <lineage>
        <taxon>Bacteria</taxon>
        <taxon>Pseudomonadati</taxon>
        <taxon>Pseudomonadota</taxon>
        <taxon>Gammaproteobacteria</taxon>
        <taxon>Pseudomonadales</taxon>
        <taxon>Pseudomonadaceae</taxon>
        <taxon>Metapseudomonas</taxon>
    </lineage>
</organism>
<dbReference type="InterPro" id="IPR043128">
    <property type="entry name" value="Rev_trsase/Diguanyl_cyclase"/>
</dbReference>